<proteinExistence type="inferred from homology"/>
<feature type="transmembrane region" description="Helical" evidence="8">
    <location>
        <begin position="178"/>
        <end position="195"/>
    </location>
</feature>
<reference evidence="9 10" key="1">
    <citation type="journal article" date="2011" name="Syst. Appl. Microbiol.">
        <title>Defluviimonas denitrificans gen. nov., sp. nov., and Pararhodobacter aggregans gen. nov., sp. nov., non-phototrophic Rhodobacteraceae from the biofilter of a marine aquaculture.</title>
        <authorList>
            <person name="Foesel B.U."/>
            <person name="Drake H.L."/>
            <person name="Schramm A."/>
        </authorList>
    </citation>
    <scope>NUCLEOTIDE SEQUENCE [LARGE SCALE GENOMIC DNA]</scope>
    <source>
        <strain evidence="9 10">D1-19</strain>
    </source>
</reference>
<evidence type="ECO:0000256" key="3">
    <source>
        <dbReference type="ARBA" id="ARBA00022448"/>
    </source>
</evidence>
<dbReference type="EMBL" id="QDDR01000005">
    <property type="protein sequence ID" value="PVE47317.1"/>
    <property type="molecule type" value="Genomic_DNA"/>
</dbReference>
<dbReference type="Proteomes" id="UP000244810">
    <property type="component" value="Unassembled WGS sequence"/>
</dbReference>
<organism evidence="9 10">
    <name type="scientific">Pararhodobacter aggregans</name>
    <dbReference type="NCBI Taxonomy" id="404875"/>
    <lineage>
        <taxon>Bacteria</taxon>
        <taxon>Pseudomonadati</taxon>
        <taxon>Pseudomonadota</taxon>
        <taxon>Alphaproteobacteria</taxon>
        <taxon>Rhodobacterales</taxon>
        <taxon>Paracoccaceae</taxon>
        <taxon>Pararhodobacter</taxon>
    </lineage>
</organism>
<dbReference type="Pfam" id="PF01925">
    <property type="entry name" value="TauE"/>
    <property type="match status" value="1"/>
</dbReference>
<name>A0A2T7URK2_9RHOB</name>
<evidence type="ECO:0000313" key="10">
    <source>
        <dbReference type="Proteomes" id="UP000244810"/>
    </source>
</evidence>
<keyword evidence="7 8" id="KW-0472">Membrane</keyword>
<sequence length="256" mass="27106">MDTLVAGLPLWAFLLAAAVTLGAGFVKGAIGFAMPLILIAVLPSFMPAPVALATLILPVLATNAHQALRHGWAPALAAGRTFWRLIAATVAGILITAPFVLVLPQQVMFLLLGAAVLFFAGLQLSGWAPDIPRRWRHPIEALTGFVGGLYGGISGVWGPPTIVYLLAAKVEKTEMVRVMSVLFAIGAVVLTVAHIRSGVLNAETAKLSAAMLVPAGIGMWLGYKAHDSMDPVRFKRWTLLLLALSALNLLRKGFFG</sequence>
<protein>
    <recommendedName>
        <fullName evidence="8">Probable membrane transporter protein</fullName>
    </recommendedName>
</protein>
<evidence type="ECO:0000256" key="4">
    <source>
        <dbReference type="ARBA" id="ARBA00022475"/>
    </source>
</evidence>
<evidence type="ECO:0000256" key="6">
    <source>
        <dbReference type="ARBA" id="ARBA00022989"/>
    </source>
</evidence>
<evidence type="ECO:0000256" key="2">
    <source>
        <dbReference type="ARBA" id="ARBA00009142"/>
    </source>
</evidence>
<dbReference type="PANTHER" id="PTHR30269:SF32">
    <property type="entry name" value="MEMBRANE TRANSPORTER PROTEIN-RELATED"/>
    <property type="match status" value="1"/>
</dbReference>
<accession>A0A2T7URK2</accession>
<keyword evidence="4 8" id="KW-1003">Cell membrane</keyword>
<feature type="transmembrane region" description="Helical" evidence="8">
    <location>
        <begin position="32"/>
        <end position="61"/>
    </location>
</feature>
<keyword evidence="5 8" id="KW-0812">Transmembrane</keyword>
<feature type="transmembrane region" description="Helical" evidence="8">
    <location>
        <begin position="139"/>
        <end position="158"/>
    </location>
</feature>
<evidence type="ECO:0000256" key="7">
    <source>
        <dbReference type="ARBA" id="ARBA00023136"/>
    </source>
</evidence>
<feature type="transmembrane region" description="Helical" evidence="8">
    <location>
        <begin position="82"/>
        <end position="101"/>
    </location>
</feature>
<keyword evidence="10" id="KW-1185">Reference proteome</keyword>
<evidence type="ECO:0000256" key="1">
    <source>
        <dbReference type="ARBA" id="ARBA00004651"/>
    </source>
</evidence>
<dbReference type="InterPro" id="IPR002781">
    <property type="entry name" value="TM_pro_TauE-like"/>
</dbReference>
<dbReference type="InterPro" id="IPR052017">
    <property type="entry name" value="TSUP"/>
</dbReference>
<evidence type="ECO:0000256" key="5">
    <source>
        <dbReference type="ARBA" id="ARBA00022692"/>
    </source>
</evidence>
<feature type="transmembrane region" description="Helical" evidence="8">
    <location>
        <begin position="107"/>
        <end position="127"/>
    </location>
</feature>
<comment type="similarity">
    <text evidence="2 8">Belongs to the 4-toluene sulfonate uptake permease (TSUP) (TC 2.A.102) family.</text>
</comment>
<dbReference type="PANTHER" id="PTHR30269">
    <property type="entry name" value="TRANSMEMBRANE PROTEIN YFCA"/>
    <property type="match status" value="1"/>
</dbReference>
<evidence type="ECO:0000256" key="8">
    <source>
        <dbReference type="RuleBase" id="RU363041"/>
    </source>
</evidence>
<dbReference type="OrthoDB" id="9800873at2"/>
<comment type="caution">
    <text evidence="9">The sequence shown here is derived from an EMBL/GenBank/DDBJ whole genome shotgun (WGS) entry which is preliminary data.</text>
</comment>
<keyword evidence="6 8" id="KW-1133">Transmembrane helix</keyword>
<dbReference type="GO" id="GO:0005886">
    <property type="term" value="C:plasma membrane"/>
    <property type="evidence" value="ECO:0007669"/>
    <property type="project" value="UniProtKB-SubCell"/>
</dbReference>
<keyword evidence="3" id="KW-0813">Transport</keyword>
<dbReference type="RefSeq" id="WP_107753571.1">
    <property type="nucleotide sequence ID" value="NZ_QBKF01000010.1"/>
</dbReference>
<dbReference type="AlphaFoldDB" id="A0A2T7URK2"/>
<gene>
    <name evidence="9" type="ORF">DDE23_10710</name>
</gene>
<evidence type="ECO:0000313" key="9">
    <source>
        <dbReference type="EMBL" id="PVE47317.1"/>
    </source>
</evidence>
<comment type="subcellular location">
    <subcellularLocation>
        <location evidence="1 8">Cell membrane</location>
        <topology evidence="1 8">Multi-pass membrane protein</topology>
    </subcellularLocation>
</comment>